<sequence length="365" mass="40918">MAVTIDQRPRQLRDLWHDYFLPFPGYANTANIVFQAYLWSALPGKVVTTRVSMELCRDERAGANEGTLSSTGGRGGLVVRLLASQQANQVRFSGWSLPDFCTWVSSWTTPLVGGFSRGSPVFPRPFIMAQLHTHSSGIDQHDSHMQKSWGTQPGIAPGSPWWGGGDYSNYYTTAVSEMSMDERQNVTEGETGDPRVNTPTSGIVRHDSHFRKSDSVPAGESLELRNDWMMQQSFEVFFIWLDFANNPSNILKSPEDRITRQPHTFPVPRACGRGHYLPMLSSYIALPCDTKRLREKTTERNGARTRGAWGSDPTLTFGLVTYFRDAFRGAMMAERLYCSSPNKANHLQSSPWSLPARGNRAGRCR</sequence>
<accession>A0ABQ9GPQ7</accession>
<feature type="region of interest" description="Disordered" evidence="1">
    <location>
        <begin position="343"/>
        <end position="365"/>
    </location>
</feature>
<organism evidence="2 3">
    <name type="scientific">Dryococelus australis</name>
    <dbReference type="NCBI Taxonomy" id="614101"/>
    <lineage>
        <taxon>Eukaryota</taxon>
        <taxon>Metazoa</taxon>
        <taxon>Ecdysozoa</taxon>
        <taxon>Arthropoda</taxon>
        <taxon>Hexapoda</taxon>
        <taxon>Insecta</taxon>
        <taxon>Pterygota</taxon>
        <taxon>Neoptera</taxon>
        <taxon>Polyneoptera</taxon>
        <taxon>Phasmatodea</taxon>
        <taxon>Verophasmatodea</taxon>
        <taxon>Anareolatae</taxon>
        <taxon>Phasmatidae</taxon>
        <taxon>Eurycanthinae</taxon>
        <taxon>Dryococelus</taxon>
    </lineage>
</organism>
<dbReference type="Proteomes" id="UP001159363">
    <property type="component" value="Chromosome 9"/>
</dbReference>
<comment type="caution">
    <text evidence="2">The sequence shown here is derived from an EMBL/GenBank/DDBJ whole genome shotgun (WGS) entry which is preliminary data.</text>
</comment>
<dbReference type="EMBL" id="JARBHB010000010">
    <property type="protein sequence ID" value="KAJ8873984.1"/>
    <property type="molecule type" value="Genomic_DNA"/>
</dbReference>
<evidence type="ECO:0000256" key="1">
    <source>
        <dbReference type="SAM" id="MobiDB-lite"/>
    </source>
</evidence>
<evidence type="ECO:0000313" key="2">
    <source>
        <dbReference type="EMBL" id="KAJ8873984.1"/>
    </source>
</evidence>
<reference evidence="2 3" key="1">
    <citation type="submission" date="2023-02" db="EMBL/GenBank/DDBJ databases">
        <title>LHISI_Scaffold_Assembly.</title>
        <authorList>
            <person name="Stuart O.P."/>
            <person name="Cleave R."/>
            <person name="Magrath M.J.L."/>
            <person name="Mikheyev A.S."/>
        </authorList>
    </citation>
    <scope>NUCLEOTIDE SEQUENCE [LARGE SCALE GENOMIC DNA]</scope>
    <source>
        <strain evidence="2">Daus_M_001</strain>
        <tissue evidence="2">Leg muscle</tissue>
    </source>
</reference>
<name>A0ABQ9GPQ7_9NEOP</name>
<protein>
    <submittedName>
        <fullName evidence="2">Uncharacterized protein</fullName>
    </submittedName>
</protein>
<keyword evidence="3" id="KW-1185">Reference proteome</keyword>
<gene>
    <name evidence="2" type="ORF">PR048_024824</name>
</gene>
<feature type="region of interest" description="Disordered" evidence="1">
    <location>
        <begin position="181"/>
        <end position="215"/>
    </location>
</feature>
<proteinExistence type="predicted"/>
<feature type="compositionally biased region" description="Polar residues" evidence="1">
    <location>
        <begin position="343"/>
        <end position="352"/>
    </location>
</feature>
<feature type="compositionally biased region" description="Basic and acidic residues" evidence="1">
    <location>
        <begin position="204"/>
        <end position="214"/>
    </location>
</feature>
<evidence type="ECO:0000313" key="3">
    <source>
        <dbReference type="Proteomes" id="UP001159363"/>
    </source>
</evidence>